<sequence length="176" mass="20601">LSISSSYSQLNPSLFISSTSLHLLIFLLFRQESFSRGLFFFFSYKETMIRDTKIKFRQRKIRSRCRKDRFICSAACLDKCHVANKDIRKFLDGINVSEKRTIKYNCRHKTMLSNPFHLIFAYESNNILTYVNSMKGHPNARGLLNKPFSYFYDLTMVFGKDRTAGDRCRTPVEMGS</sequence>
<dbReference type="GO" id="GO:0005840">
    <property type="term" value="C:ribosome"/>
    <property type="evidence" value="ECO:0007669"/>
    <property type="project" value="InterPro"/>
</dbReference>
<proteinExistence type="predicted"/>
<evidence type="ECO:0000313" key="1">
    <source>
        <dbReference type="EnsemblPlants" id="MELO3C032200.2.1"/>
    </source>
</evidence>
<dbReference type="Gramene" id="MELO3C032200.2.1">
    <property type="protein sequence ID" value="MELO3C032200.2.1"/>
    <property type="gene ID" value="MELO3C032200.2"/>
</dbReference>
<protein>
    <submittedName>
        <fullName evidence="1">Uncharacterized protein</fullName>
    </submittedName>
</protein>
<dbReference type="AlphaFoldDB" id="A0A9I9ED98"/>
<dbReference type="InterPro" id="IPR036789">
    <property type="entry name" value="Ribosomal_uL6-like_a/b-dom_sf"/>
</dbReference>
<dbReference type="GO" id="GO:0019843">
    <property type="term" value="F:rRNA binding"/>
    <property type="evidence" value="ECO:0007669"/>
    <property type="project" value="InterPro"/>
</dbReference>
<accession>A0A9I9ED98</accession>
<dbReference type="GO" id="GO:0006412">
    <property type="term" value="P:translation"/>
    <property type="evidence" value="ECO:0007669"/>
    <property type="project" value="InterPro"/>
</dbReference>
<organism evidence="1">
    <name type="scientific">Cucumis melo</name>
    <name type="common">Muskmelon</name>
    <dbReference type="NCBI Taxonomy" id="3656"/>
    <lineage>
        <taxon>Eukaryota</taxon>
        <taxon>Viridiplantae</taxon>
        <taxon>Streptophyta</taxon>
        <taxon>Embryophyta</taxon>
        <taxon>Tracheophyta</taxon>
        <taxon>Spermatophyta</taxon>
        <taxon>Magnoliopsida</taxon>
        <taxon>eudicotyledons</taxon>
        <taxon>Gunneridae</taxon>
        <taxon>Pentapetalae</taxon>
        <taxon>rosids</taxon>
        <taxon>fabids</taxon>
        <taxon>Cucurbitales</taxon>
        <taxon>Cucurbitaceae</taxon>
        <taxon>Benincaseae</taxon>
        <taxon>Cucumis</taxon>
    </lineage>
</organism>
<dbReference type="EnsemblPlants" id="MELO3C032200.2.1">
    <property type="protein sequence ID" value="MELO3C032200.2.1"/>
    <property type="gene ID" value="MELO3C032200.2"/>
</dbReference>
<dbReference type="GO" id="GO:0003735">
    <property type="term" value="F:structural constituent of ribosome"/>
    <property type="evidence" value="ECO:0007669"/>
    <property type="project" value="InterPro"/>
</dbReference>
<name>A0A9I9ED98_CUCME</name>
<reference evidence="1" key="1">
    <citation type="submission" date="2023-03" db="UniProtKB">
        <authorList>
            <consortium name="EnsemblPlants"/>
        </authorList>
    </citation>
    <scope>IDENTIFICATION</scope>
</reference>
<dbReference type="Gene3D" id="3.90.930.12">
    <property type="entry name" value="Ribosomal protein L6, alpha-beta domain"/>
    <property type="match status" value="1"/>
</dbReference>